<dbReference type="RefSeq" id="WP_123918449.1">
    <property type="nucleotide sequence ID" value="NZ_RKRA01000001.1"/>
</dbReference>
<feature type="transmembrane region" description="Helical" evidence="1">
    <location>
        <begin position="86"/>
        <end position="108"/>
    </location>
</feature>
<keyword evidence="1" id="KW-0472">Membrane</keyword>
<dbReference type="PANTHER" id="PTHR37305:SF1">
    <property type="entry name" value="MEMBRANE PROTEIN"/>
    <property type="match status" value="1"/>
</dbReference>
<feature type="transmembrane region" description="Helical" evidence="1">
    <location>
        <begin position="45"/>
        <end position="66"/>
    </location>
</feature>
<dbReference type="GO" id="GO:0140359">
    <property type="term" value="F:ABC-type transporter activity"/>
    <property type="evidence" value="ECO:0007669"/>
    <property type="project" value="InterPro"/>
</dbReference>
<accession>A0A3N4Z8H3</accession>
<protein>
    <submittedName>
        <fullName evidence="2">ABC-2 type transport system permease protein</fullName>
    </submittedName>
</protein>
<dbReference type="EMBL" id="RKRA01000001">
    <property type="protein sequence ID" value="RPF28314.1"/>
    <property type="molecule type" value="Genomic_DNA"/>
</dbReference>
<comment type="caution">
    <text evidence="2">The sequence shown here is derived from an EMBL/GenBank/DDBJ whole genome shotgun (WGS) entry which is preliminary data.</text>
</comment>
<dbReference type="Proteomes" id="UP000280726">
    <property type="component" value="Unassembled WGS sequence"/>
</dbReference>
<dbReference type="PANTHER" id="PTHR37305">
    <property type="entry name" value="INTEGRAL MEMBRANE PROTEIN-RELATED"/>
    <property type="match status" value="1"/>
</dbReference>
<reference evidence="2 3" key="1">
    <citation type="submission" date="2018-11" db="EMBL/GenBank/DDBJ databases">
        <title>Sequencing the genomes of 1000 actinobacteria strains.</title>
        <authorList>
            <person name="Klenk H.-P."/>
        </authorList>
    </citation>
    <scope>NUCLEOTIDE SEQUENCE [LARGE SCALE GENOMIC DNA]</scope>
    <source>
        <strain evidence="2 3">DSM 14418</strain>
    </source>
</reference>
<dbReference type="AlphaFoldDB" id="A0A3N4Z8H3"/>
<gene>
    <name evidence="2" type="ORF">EDD32_2837</name>
</gene>
<dbReference type="Pfam" id="PF12679">
    <property type="entry name" value="ABC2_membrane_2"/>
    <property type="match status" value="1"/>
</dbReference>
<keyword evidence="3" id="KW-1185">Reference proteome</keyword>
<evidence type="ECO:0000256" key="1">
    <source>
        <dbReference type="SAM" id="Phobius"/>
    </source>
</evidence>
<evidence type="ECO:0000313" key="2">
    <source>
        <dbReference type="EMBL" id="RPF28314.1"/>
    </source>
</evidence>
<evidence type="ECO:0000313" key="3">
    <source>
        <dbReference type="Proteomes" id="UP000280726"/>
    </source>
</evidence>
<dbReference type="GO" id="GO:0005886">
    <property type="term" value="C:plasma membrane"/>
    <property type="evidence" value="ECO:0007669"/>
    <property type="project" value="UniProtKB-SubCell"/>
</dbReference>
<proteinExistence type="predicted"/>
<dbReference type="OrthoDB" id="3297477at2"/>
<sequence>MSTVVETTEPVRPRHAPFAPVHARLSFAGVMRGEWIKMFSLRSTWWVLGIAAALMTLFALGQAMSLDLLAESPGAAALTTVHGAEIVSGGYPLGTVTIAVLGALLITGEYSTGMIRSTLTAVPTRVPVLLAKTIALAVVTVVTSVTSLALSSLVTRSLLAEYDLVPALDGAQTWQIYGGVIYFLVAAALFALGIGTLLRSTAATVTVALTVLLLLPGILSFITLDWVETVVTYLPMPAAAAFVTVSDSTLADSSDLAPWTGVLVVAAYAVLPMVAAAVVLRRRDA</sequence>
<keyword evidence="1" id="KW-0812">Transmembrane</keyword>
<organism evidence="2 3">
    <name type="scientific">Georgenia muralis</name>
    <dbReference type="NCBI Taxonomy" id="154117"/>
    <lineage>
        <taxon>Bacteria</taxon>
        <taxon>Bacillati</taxon>
        <taxon>Actinomycetota</taxon>
        <taxon>Actinomycetes</taxon>
        <taxon>Micrococcales</taxon>
        <taxon>Bogoriellaceae</taxon>
        <taxon>Georgenia</taxon>
    </lineage>
</organism>
<name>A0A3N4Z8H3_9MICO</name>
<keyword evidence="1" id="KW-1133">Transmembrane helix</keyword>
<feature type="transmembrane region" description="Helical" evidence="1">
    <location>
        <begin position="129"/>
        <end position="154"/>
    </location>
</feature>
<feature type="transmembrane region" description="Helical" evidence="1">
    <location>
        <begin position="174"/>
        <end position="198"/>
    </location>
</feature>
<feature type="transmembrane region" description="Helical" evidence="1">
    <location>
        <begin position="205"/>
        <end position="227"/>
    </location>
</feature>
<feature type="transmembrane region" description="Helical" evidence="1">
    <location>
        <begin position="256"/>
        <end position="280"/>
    </location>
</feature>